<dbReference type="GO" id="GO:0046872">
    <property type="term" value="F:metal ion binding"/>
    <property type="evidence" value="ECO:0007669"/>
    <property type="project" value="UniProtKB-KW"/>
</dbReference>
<comment type="cofactor">
    <cofactor evidence="1">
        <name>a divalent metal cation</name>
        <dbReference type="ChEBI" id="CHEBI:60240"/>
    </cofactor>
</comment>
<protein>
    <recommendedName>
        <fullName evidence="3">DDE Tnp4 domain-containing protein</fullName>
    </recommendedName>
</protein>
<dbReference type="EMBL" id="JANEYG010000130">
    <property type="protein sequence ID" value="KAJ8912443.1"/>
    <property type="molecule type" value="Genomic_DNA"/>
</dbReference>
<dbReference type="Proteomes" id="UP001159042">
    <property type="component" value="Unassembled WGS sequence"/>
</dbReference>
<sequence>MKVDANVIFFFFRFSVSENKTRLDRNYAQGFKNRWQMINCGGALDGKHIRIERPALSGAQYYNYKNFYRIVLMVLVNSNYEFVYVDVGKQGRLSNGEIISSTKFYDLLVKDELQFPNNDEND</sequence>
<evidence type="ECO:0000313" key="5">
    <source>
        <dbReference type="Proteomes" id="UP001159042"/>
    </source>
</evidence>
<dbReference type="AlphaFoldDB" id="A0AAV8VE96"/>
<evidence type="ECO:0000259" key="3">
    <source>
        <dbReference type="Pfam" id="PF13359"/>
    </source>
</evidence>
<dbReference type="Pfam" id="PF13359">
    <property type="entry name" value="DDE_Tnp_4"/>
    <property type="match status" value="1"/>
</dbReference>
<reference evidence="4 5" key="1">
    <citation type="journal article" date="2023" name="Insect Mol. Biol.">
        <title>Genome sequencing provides insights into the evolution of gene families encoding plant cell wall-degrading enzymes in longhorned beetles.</title>
        <authorList>
            <person name="Shin N.R."/>
            <person name="Okamura Y."/>
            <person name="Kirsch R."/>
            <person name="Pauchet Y."/>
        </authorList>
    </citation>
    <scope>NUCLEOTIDE SEQUENCE [LARGE SCALE GENOMIC DNA]</scope>
    <source>
        <strain evidence="4">EAD_L_NR</strain>
    </source>
</reference>
<accession>A0AAV8VE96</accession>
<proteinExistence type="predicted"/>
<evidence type="ECO:0000313" key="4">
    <source>
        <dbReference type="EMBL" id="KAJ8912443.1"/>
    </source>
</evidence>
<gene>
    <name evidence="4" type="ORF">NQ315_006110</name>
</gene>
<keyword evidence="2" id="KW-0479">Metal-binding</keyword>
<feature type="domain" description="DDE Tnp4" evidence="3">
    <location>
        <begin position="44"/>
        <end position="109"/>
    </location>
</feature>
<evidence type="ECO:0000256" key="1">
    <source>
        <dbReference type="ARBA" id="ARBA00001968"/>
    </source>
</evidence>
<dbReference type="InterPro" id="IPR027806">
    <property type="entry name" value="HARBI1_dom"/>
</dbReference>
<name>A0AAV8VE96_9CUCU</name>
<comment type="caution">
    <text evidence="4">The sequence shown here is derived from an EMBL/GenBank/DDBJ whole genome shotgun (WGS) entry which is preliminary data.</text>
</comment>
<keyword evidence="5" id="KW-1185">Reference proteome</keyword>
<organism evidence="4 5">
    <name type="scientific">Exocentrus adspersus</name>
    <dbReference type="NCBI Taxonomy" id="1586481"/>
    <lineage>
        <taxon>Eukaryota</taxon>
        <taxon>Metazoa</taxon>
        <taxon>Ecdysozoa</taxon>
        <taxon>Arthropoda</taxon>
        <taxon>Hexapoda</taxon>
        <taxon>Insecta</taxon>
        <taxon>Pterygota</taxon>
        <taxon>Neoptera</taxon>
        <taxon>Endopterygota</taxon>
        <taxon>Coleoptera</taxon>
        <taxon>Polyphaga</taxon>
        <taxon>Cucujiformia</taxon>
        <taxon>Chrysomeloidea</taxon>
        <taxon>Cerambycidae</taxon>
        <taxon>Lamiinae</taxon>
        <taxon>Acanthocinini</taxon>
        <taxon>Exocentrus</taxon>
    </lineage>
</organism>
<evidence type="ECO:0000256" key="2">
    <source>
        <dbReference type="ARBA" id="ARBA00022723"/>
    </source>
</evidence>